<dbReference type="Gene3D" id="3.60.15.10">
    <property type="entry name" value="Ribonuclease Z/Hydroxyacylglutathione hydrolase-like"/>
    <property type="match status" value="1"/>
</dbReference>
<dbReference type="PANTHER" id="PTHR12553">
    <property type="entry name" value="ZINC PHOSPHODIESTERASE ELAC PROTEIN 2"/>
    <property type="match status" value="1"/>
</dbReference>
<evidence type="ECO:0000256" key="1">
    <source>
        <dbReference type="ARBA" id="ARBA00000402"/>
    </source>
</evidence>
<dbReference type="AlphaFoldDB" id="A0AAV9LI86"/>
<evidence type="ECO:0000256" key="4">
    <source>
        <dbReference type="ARBA" id="ARBA00012477"/>
    </source>
</evidence>
<keyword evidence="9" id="KW-0378">Hydrolase</keyword>
<evidence type="ECO:0000256" key="10">
    <source>
        <dbReference type="ARBA" id="ARBA00022833"/>
    </source>
</evidence>
<dbReference type="EMBL" id="JAWPEI010000006">
    <property type="protein sequence ID" value="KAK4725422.1"/>
    <property type="molecule type" value="Genomic_DNA"/>
</dbReference>
<evidence type="ECO:0000256" key="5">
    <source>
        <dbReference type="ARBA" id="ARBA00022694"/>
    </source>
</evidence>
<name>A0AAV9LI86_9SOLN</name>
<dbReference type="GO" id="GO:0046872">
    <property type="term" value="F:metal ion binding"/>
    <property type="evidence" value="ECO:0007669"/>
    <property type="project" value="UniProtKB-KW"/>
</dbReference>
<dbReference type="GO" id="GO:0005739">
    <property type="term" value="C:mitochondrion"/>
    <property type="evidence" value="ECO:0007669"/>
    <property type="project" value="TreeGrafter"/>
</dbReference>
<dbReference type="PANTHER" id="PTHR12553:SF66">
    <property type="entry name" value="RIBONUCLEASE Z"/>
    <property type="match status" value="1"/>
</dbReference>
<accession>A0AAV9LI86</accession>
<dbReference type="InterPro" id="IPR047151">
    <property type="entry name" value="RNZ2-like"/>
</dbReference>
<keyword evidence="5" id="KW-0819">tRNA processing</keyword>
<reference evidence="11 12" key="1">
    <citation type="submission" date="2023-10" db="EMBL/GenBank/DDBJ databases">
        <title>Genome-Wide Identification Analysis in wild type Solanum Pinnatisectum Reveals Some Genes Defensing Phytophthora Infestans.</title>
        <authorList>
            <person name="Sun C."/>
        </authorList>
    </citation>
    <scope>NUCLEOTIDE SEQUENCE [LARGE SCALE GENOMIC DNA]</scope>
    <source>
        <strain evidence="11">LQN</strain>
        <tissue evidence="11">Leaf</tissue>
    </source>
</reference>
<dbReference type="EC" id="3.1.26.11" evidence="4"/>
<evidence type="ECO:0000256" key="7">
    <source>
        <dbReference type="ARBA" id="ARBA00022723"/>
    </source>
</evidence>
<dbReference type="InterPro" id="IPR036866">
    <property type="entry name" value="RibonucZ/Hydroxyglut_hydro"/>
</dbReference>
<dbReference type="Proteomes" id="UP001311915">
    <property type="component" value="Unassembled WGS sequence"/>
</dbReference>
<dbReference type="SUPFAM" id="SSF56281">
    <property type="entry name" value="Metallo-hydrolase/oxidoreductase"/>
    <property type="match status" value="1"/>
</dbReference>
<evidence type="ECO:0000256" key="8">
    <source>
        <dbReference type="ARBA" id="ARBA00022759"/>
    </source>
</evidence>
<proteinExistence type="inferred from homology"/>
<organism evidence="11 12">
    <name type="scientific">Solanum pinnatisectum</name>
    <name type="common">tansyleaf nightshade</name>
    <dbReference type="NCBI Taxonomy" id="50273"/>
    <lineage>
        <taxon>Eukaryota</taxon>
        <taxon>Viridiplantae</taxon>
        <taxon>Streptophyta</taxon>
        <taxon>Embryophyta</taxon>
        <taxon>Tracheophyta</taxon>
        <taxon>Spermatophyta</taxon>
        <taxon>Magnoliopsida</taxon>
        <taxon>eudicotyledons</taxon>
        <taxon>Gunneridae</taxon>
        <taxon>Pentapetalae</taxon>
        <taxon>asterids</taxon>
        <taxon>lamiids</taxon>
        <taxon>Solanales</taxon>
        <taxon>Solanaceae</taxon>
        <taxon>Solanoideae</taxon>
        <taxon>Solaneae</taxon>
        <taxon>Solanum</taxon>
    </lineage>
</organism>
<dbReference type="CDD" id="cd07718">
    <property type="entry name" value="RNaseZ_ELAC1_ELAC2-C-term-like_MBL-fold"/>
    <property type="match status" value="1"/>
</dbReference>
<comment type="catalytic activity">
    <reaction evidence="1">
        <text>Endonucleolytic cleavage of RNA, removing extra 3' nucleotides from tRNA precursor, generating 3' termini of tRNAs. A 3'-hydroxy group is left at the tRNA terminus and a 5'-phosphoryl group is left at the trailer molecule.</text>
        <dbReference type="EC" id="3.1.26.11"/>
    </reaction>
</comment>
<evidence type="ECO:0000313" key="11">
    <source>
        <dbReference type="EMBL" id="KAK4725422.1"/>
    </source>
</evidence>
<comment type="caution">
    <text evidence="11">The sequence shown here is derived from an EMBL/GenBank/DDBJ whole genome shotgun (WGS) entry which is preliminary data.</text>
</comment>
<evidence type="ECO:0000256" key="6">
    <source>
        <dbReference type="ARBA" id="ARBA00022722"/>
    </source>
</evidence>
<dbReference type="GO" id="GO:1990180">
    <property type="term" value="P:mitochondrial tRNA 3'-end processing"/>
    <property type="evidence" value="ECO:0007669"/>
    <property type="project" value="TreeGrafter"/>
</dbReference>
<evidence type="ECO:0000313" key="12">
    <source>
        <dbReference type="Proteomes" id="UP001311915"/>
    </source>
</evidence>
<comment type="cofactor">
    <cofactor evidence="2">
        <name>Zn(2+)</name>
        <dbReference type="ChEBI" id="CHEBI:29105"/>
    </cofactor>
</comment>
<gene>
    <name evidence="11" type="ORF">R3W88_028201</name>
</gene>
<keyword evidence="8" id="KW-0255">Endonuclease</keyword>
<keyword evidence="6" id="KW-0540">Nuclease</keyword>
<comment type="similarity">
    <text evidence="3">Belongs to the RNase Z family.</text>
</comment>
<evidence type="ECO:0000256" key="2">
    <source>
        <dbReference type="ARBA" id="ARBA00001947"/>
    </source>
</evidence>
<dbReference type="GO" id="GO:0042781">
    <property type="term" value="F:3'-tRNA processing endoribonuclease activity"/>
    <property type="evidence" value="ECO:0007669"/>
    <property type="project" value="UniProtKB-EC"/>
</dbReference>
<protein>
    <recommendedName>
        <fullName evidence="4">ribonuclease Z</fullName>
        <ecNumber evidence="4">3.1.26.11</ecNumber>
    </recommendedName>
</protein>
<evidence type="ECO:0000256" key="9">
    <source>
        <dbReference type="ARBA" id="ARBA00022801"/>
    </source>
</evidence>
<sequence length="291" mass="32481">MSCSTPGAYFNSVNNRYGISGADSVVRNLKCIWISHIHADHHAGLARILALRRDLLKGVEHEPIMVIGPEKVGEFLKEYIKLEDLDMLFLDCWSTTRSKWDNMEAEDSSLQPCLKKLKPSTPLDDITLLKHLRKVLGEAGLVRLISFPVVHCDDAFGVILESADRMNRREVVPGWKVVYSGDTRPCSEVIDASLGATILIHEATFEDGLVEEAIARNHSTIKEALEVGDSAGAYRVILTHFSQRYPKVPALDEVSMQRTCIAFDLMSVNLADLPVLPKVLPYLKLLFRNNG</sequence>
<keyword evidence="7" id="KW-0479">Metal-binding</keyword>
<evidence type="ECO:0000256" key="3">
    <source>
        <dbReference type="ARBA" id="ARBA00007823"/>
    </source>
</evidence>
<keyword evidence="10" id="KW-0862">Zinc</keyword>
<keyword evidence="12" id="KW-1185">Reference proteome</keyword>